<dbReference type="PANTHER" id="PTHR21017">
    <property type="entry name" value="NIPSNAP-RELATED"/>
    <property type="match status" value="1"/>
</dbReference>
<proteinExistence type="inferred from homology"/>
<reference evidence="3 4" key="1">
    <citation type="submission" date="2015-07" db="EMBL/GenBank/DDBJ databases">
        <title>Complete genome sequence of Mycobacterium goodii X7B, a facultative thermophilic biodesulfurizing bacterium.</title>
        <authorList>
            <person name="Yu B."/>
            <person name="Li F."/>
            <person name="Xu P."/>
        </authorList>
    </citation>
    <scope>NUCLEOTIDE SEQUENCE [LARGE SCALE GENOMIC DNA]</scope>
    <source>
        <strain evidence="3 4">X7B</strain>
    </source>
</reference>
<evidence type="ECO:0000256" key="1">
    <source>
        <dbReference type="ARBA" id="ARBA00005291"/>
    </source>
</evidence>
<dbReference type="Pfam" id="PF07978">
    <property type="entry name" value="NIPSNAP"/>
    <property type="match status" value="2"/>
</dbReference>
<protein>
    <submittedName>
        <fullName evidence="3">NIPSNAP family containing protein</fullName>
    </submittedName>
</protein>
<dbReference type="PANTHER" id="PTHR21017:SF17">
    <property type="entry name" value="PROTEIN NIPSNAP"/>
    <property type="match status" value="1"/>
</dbReference>
<evidence type="ECO:0000313" key="4">
    <source>
        <dbReference type="Proteomes" id="UP000062255"/>
    </source>
</evidence>
<evidence type="ECO:0000259" key="2">
    <source>
        <dbReference type="Pfam" id="PF07978"/>
    </source>
</evidence>
<dbReference type="KEGG" id="mgo:AFA91_32755"/>
<name>A0A0K0XHI7_MYCGD</name>
<dbReference type="InterPro" id="IPR051557">
    <property type="entry name" value="NipSnap_domain"/>
</dbReference>
<dbReference type="PATRIC" id="fig|134601.6.peg.6782"/>
<feature type="domain" description="NIPSNAP" evidence="2">
    <location>
        <begin position="15"/>
        <end position="83"/>
    </location>
</feature>
<dbReference type="SUPFAM" id="SSF54909">
    <property type="entry name" value="Dimeric alpha+beta barrel"/>
    <property type="match status" value="2"/>
</dbReference>
<dbReference type="STRING" id="134601.AFA91_32755"/>
<accession>A0A0K0XHI7</accession>
<dbReference type="EMBL" id="CP012150">
    <property type="protein sequence ID" value="AKS36822.1"/>
    <property type="molecule type" value="Genomic_DNA"/>
</dbReference>
<gene>
    <name evidence="3" type="ORF">AFA91_32755</name>
</gene>
<feature type="domain" description="NIPSNAP" evidence="2">
    <location>
        <begin position="119"/>
        <end position="213"/>
    </location>
</feature>
<evidence type="ECO:0000313" key="3">
    <source>
        <dbReference type="EMBL" id="AKS36822.1"/>
    </source>
</evidence>
<dbReference type="Proteomes" id="UP000062255">
    <property type="component" value="Chromosome"/>
</dbReference>
<sequence>MTGDDLDPAEQSVRYELTTLHFRLPATEQALAGIEPWVRAPEAHGEFLGCWLGEHGRLGRAYVLRGFDDDAALRRERERAAANRHPFGAGEHLDDLTMCGFAPFPFVPRVRPGEFGSVYEIRDYRLVPGGLPATIAGWRQQLPVRHRIDPVTVVMYALDGPTRIVHIWPFSGLDERVAIRRRLGDNAQWPPPGTPEKILEAESIMAWPTRFSPLR</sequence>
<dbReference type="InterPro" id="IPR012577">
    <property type="entry name" value="NIPSNAP"/>
</dbReference>
<comment type="similarity">
    <text evidence="1">Belongs to the NipSnap family.</text>
</comment>
<dbReference type="InterPro" id="IPR011008">
    <property type="entry name" value="Dimeric_a/b-barrel"/>
</dbReference>
<dbReference type="Gene3D" id="3.30.70.100">
    <property type="match status" value="1"/>
</dbReference>
<organism evidence="3 4">
    <name type="scientific">Mycolicibacterium goodii</name>
    <name type="common">Mycobacterium goodii</name>
    <dbReference type="NCBI Taxonomy" id="134601"/>
    <lineage>
        <taxon>Bacteria</taxon>
        <taxon>Bacillati</taxon>
        <taxon>Actinomycetota</taxon>
        <taxon>Actinomycetes</taxon>
        <taxon>Mycobacteriales</taxon>
        <taxon>Mycobacteriaceae</taxon>
        <taxon>Mycolicibacterium</taxon>
    </lineage>
</organism>
<dbReference type="AlphaFoldDB" id="A0A0K0XHI7"/>